<dbReference type="PANTHER" id="PTHR46011:SF6">
    <property type="entry name" value="HIGH ZINC ACTIVATED NUCLEAR RECEPTOR PROTEIN"/>
    <property type="match status" value="1"/>
</dbReference>
<dbReference type="InterPro" id="IPR035500">
    <property type="entry name" value="NHR-like_dom_sf"/>
</dbReference>
<feature type="compositionally biased region" description="Polar residues" evidence="1">
    <location>
        <begin position="106"/>
        <end position="115"/>
    </location>
</feature>
<dbReference type="PROSITE" id="PS51030">
    <property type="entry name" value="NUCLEAR_REC_DBD_2"/>
    <property type="match status" value="1"/>
</dbReference>
<evidence type="ECO:0000313" key="2">
    <source>
        <dbReference type="EnsemblMetazoa" id="PPA20818.1"/>
    </source>
</evidence>
<dbReference type="EnsemblMetazoa" id="PPA20818.1">
    <property type="protein sequence ID" value="PPA20818.1"/>
    <property type="gene ID" value="WBGene00110372"/>
</dbReference>
<dbReference type="SUPFAM" id="SSF48508">
    <property type="entry name" value="Nuclear receptor ligand-binding domain"/>
    <property type="match status" value="1"/>
</dbReference>
<dbReference type="OrthoDB" id="5789759at2759"/>
<dbReference type="GO" id="GO:0043565">
    <property type="term" value="F:sequence-specific DNA binding"/>
    <property type="evidence" value="ECO:0007669"/>
    <property type="project" value="InterPro"/>
</dbReference>
<dbReference type="Gene3D" id="3.30.50.10">
    <property type="entry name" value="Erythroid Transcription Factor GATA-1, subunit A"/>
    <property type="match status" value="1"/>
</dbReference>
<dbReference type="Pfam" id="PF00105">
    <property type="entry name" value="zf-C4"/>
    <property type="match status" value="1"/>
</dbReference>
<feature type="compositionally biased region" description="Basic and acidic residues" evidence="1">
    <location>
        <begin position="89"/>
        <end position="100"/>
    </location>
</feature>
<dbReference type="AlphaFoldDB" id="A0A2A6D2B3"/>
<organism evidence="2 3">
    <name type="scientific">Pristionchus pacificus</name>
    <name type="common">Parasitic nematode worm</name>
    <dbReference type="NCBI Taxonomy" id="54126"/>
    <lineage>
        <taxon>Eukaryota</taxon>
        <taxon>Metazoa</taxon>
        <taxon>Ecdysozoa</taxon>
        <taxon>Nematoda</taxon>
        <taxon>Chromadorea</taxon>
        <taxon>Rhabditida</taxon>
        <taxon>Rhabditina</taxon>
        <taxon>Diplogasteromorpha</taxon>
        <taxon>Diplogasteroidea</taxon>
        <taxon>Neodiplogasteridae</taxon>
        <taxon>Pristionchus</taxon>
    </lineage>
</organism>
<sequence>MSGAKKELKCLICRAPTIHAHMGIEACRPCAVFYKRSIKHKYKLTCIDGNNNYSSGDQLTSCRKCRYERFKEIYERASSCEIERDSDDEMARGSGDERVNGKIPNPETSPQSEYSPLSKAVGSASPSSDFPEHKFIDHTSYFDSDPSGSATPLLDKMKRAYSTLCLVRKSGEMSALHHLLMHAQPRDGKMSIRPAKYSNMIPYSHIFFSGVIDFARSSFADFNEMTTEWKHTLVERNFQLIQSLDGSYRGHHYFPNDDTVMATYATYLNDSTLRQFFEDCPPEVDKDEAVKQFTTNMKLTIKNTKLELGKVNPTIDEFIALFGLTLRNDYSGNFESEMTARIKTNREAILKELRTVYSRKGMTEYAPRMGKLLFLLANEERVLDITNEHVQMYRMMNIFNEAYEEEKK</sequence>
<dbReference type="PANTHER" id="PTHR46011">
    <property type="entry name" value="NUCLEAR HORMONE RECEPTOR FAMILY MEMBER NHR-86-RELATED"/>
    <property type="match status" value="1"/>
</dbReference>
<evidence type="ECO:0000313" key="3">
    <source>
        <dbReference type="Proteomes" id="UP000005239"/>
    </source>
</evidence>
<dbReference type="Gene3D" id="1.10.565.10">
    <property type="entry name" value="Retinoid X Receptor"/>
    <property type="match status" value="1"/>
</dbReference>
<dbReference type="SMART" id="SM00399">
    <property type="entry name" value="ZnF_C4"/>
    <property type="match status" value="1"/>
</dbReference>
<dbReference type="PROSITE" id="PS51843">
    <property type="entry name" value="NR_LBD"/>
    <property type="match status" value="1"/>
</dbReference>
<dbReference type="GO" id="GO:0003700">
    <property type="term" value="F:DNA-binding transcription factor activity"/>
    <property type="evidence" value="ECO:0000318"/>
    <property type="project" value="GO_Central"/>
</dbReference>
<feature type="region of interest" description="Disordered" evidence="1">
    <location>
        <begin position="84"/>
        <end position="129"/>
    </location>
</feature>
<dbReference type="InterPro" id="IPR013088">
    <property type="entry name" value="Znf_NHR/GATA"/>
</dbReference>
<accession>A0A8R1UD38</accession>
<name>A0A2A6D2B3_PRIPA</name>
<proteinExistence type="predicted"/>
<dbReference type="Pfam" id="PF00104">
    <property type="entry name" value="Hormone_recep"/>
    <property type="match status" value="1"/>
</dbReference>
<reference evidence="3" key="1">
    <citation type="journal article" date="2008" name="Nat. Genet.">
        <title>The Pristionchus pacificus genome provides a unique perspective on nematode lifestyle and parasitism.</title>
        <authorList>
            <person name="Dieterich C."/>
            <person name="Clifton S.W."/>
            <person name="Schuster L.N."/>
            <person name="Chinwalla A."/>
            <person name="Delehaunty K."/>
            <person name="Dinkelacker I."/>
            <person name="Fulton L."/>
            <person name="Fulton R."/>
            <person name="Godfrey J."/>
            <person name="Minx P."/>
            <person name="Mitreva M."/>
            <person name="Roeseler W."/>
            <person name="Tian H."/>
            <person name="Witte H."/>
            <person name="Yang S.P."/>
            <person name="Wilson R.K."/>
            <person name="Sommer R.J."/>
        </authorList>
    </citation>
    <scope>NUCLEOTIDE SEQUENCE [LARGE SCALE GENOMIC DNA]</scope>
    <source>
        <strain evidence="3">PS312</strain>
    </source>
</reference>
<dbReference type="GO" id="GO:0008270">
    <property type="term" value="F:zinc ion binding"/>
    <property type="evidence" value="ECO:0007669"/>
    <property type="project" value="InterPro"/>
</dbReference>
<dbReference type="SUPFAM" id="SSF57716">
    <property type="entry name" value="Glucocorticoid receptor-like (DNA-binding domain)"/>
    <property type="match status" value="1"/>
</dbReference>
<dbReference type="InterPro" id="IPR000536">
    <property type="entry name" value="Nucl_hrmn_rcpt_lig-bd"/>
</dbReference>
<accession>A0A2A6D2B3</accession>
<reference evidence="2" key="2">
    <citation type="submission" date="2022-06" db="UniProtKB">
        <authorList>
            <consortium name="EnsemblMetazoa"/>
        </authorList>
    </citation>
    <scope>IDENTIFICATION</scope>
    <source>
        <strain evidence="2">PS312</strain>
    </source>
</reference>
<keyword evidence="3" id="KW-1185">Reference proteome</keyword>
<evidence type="ECO:0000256" key="1">
    <source>
        <dbReference type="SAM" id="MobiDB-lite"/>
    </source>
</evidence>
<gene>
    <name evidence="2" type="primary">WBGene00110372</name>
</gene>
<dbReference type="Proteomes" id="UP000005239">
    <property type="component" value="Unassembled WGS sequence"/>
</dbReference>
<dbReference type="InterPro" id="IPR001628">
    <property type="entry name" value="Znf_hrmn_rcpt"/>
</dbReference>
<protein>
    <submittedName>
        <fullName evidence="2">Nuclear receptor</fullName>
    </submittedName>
</protein>
<dbReference type="GO" id="GO:0005634">
    <property type="term" value="C:nucleus"/>
    <property type="evidence" value="ECO:0000318"/>
    <property type="project" value="GO_Central"/>
</dbReference>